<reference evidence="1 2" key="1">
    <citation type="submission" date="2023-01" db="EMBL/GenBank/DDBJ databases">
        <authorList>
            <person name="Whitehead M."/>
        </authorList>
    </citation>
    <scope>NUCLEOTIDE SEQUENCE [LARGE SCALE GENOMIC DNA]</scope>
</reference>
<protein>
    <submittedName>
        <fullName evidence="1">Uncharacterized protein</fullName>
    </submittedName>
</protein>
<dbReference type="EMBL" id="CARXXK010000002">
    <property type="protein sequence ID" value="CAI6358152.1"/>
    <property type="molecule type" value="Genomic_DNA"/>
</dbReference>
<keyword evidence="2" id="KW-1185">Reference proteome</keyword>
<accession>A0AAV0WRE4</accession>
<sequence length="98" mass="11643">MLRNNPPVPWWNSRCIESIKSKKTAFNKFKSAKSQADFIEFKKRRSQARRTIKDSKTMSWLAYTSSINSKANPKQIWNTIKAFKCINIRQYTDPQKRK</sequence>
<evidence type="ECO:0000313" key="1">
    <source>
        <dbReference type="EMBL" id="CAI6358152.1"/>
    </source>
</evidence>
<dbReference type="Proteomes" id="UP001160148">
    <property type="component" value="Unassembled WGS sequence"/>
</dbReference>
<organism evidence="1 2">
    <name type="scientific">Macrosiphum euphorbiae</name>
    <name type="common">potato aphid</name>
    <dbReference type="NCBI Taxonomy" id="13131"/>
    <lineage>
        <taxon>Eukaryota</taxon>
        <taxon>Metazoa</taxon>
        <taxon>Ecdysozoa</taxon>
        <taxon>Arthropoda</taxon>
        <taxon>Hexapoda</taxon>
        <taxon>Insecta</taxon>
        <taxon>Pterygota</taxon>
        <taxon>Neoptera</taxon>
        <taxon>Paraneoptera</taxon>
        <taxon>Hemiptera</taxon>
        <taxon>Sternorrhyncha</taxon>
        <taxon>Aphidomorpha</taxon>
        <taxon>Aphidoidea</taxon>
        <taxon>Aphididae</taxon>
        <taxon>Macrosiphini</taxon>
        <taxon>Macrosiphum</taxon>
    </lineage>
</organism>
<dbReference type="AlphaFoldDB" id="A0AAV0WRE4"/>
<name>A0AAV0WRE4_9HEMI</name>
<comment type="caution">
    <text evidence="1">The sequence shown here is derived from an EMBL/GenBank/DDBJ whole genome shotgun (WGS) entry which is preliminary data.</text>
</comment>
<gene>
    <name evidence="1" type="ORF">MEUPH1_LOCUS13700</name>
</gene>
<evidence type="ECO:0000313" key="2">
    <source>
        <dbReference type="Proteomes" id="UP001160148"/>
    </source>
</evidence>
<proteinExistence type="predicted"/>